<dbReference type="InterPro" id="IPR036890">
    <property type="entry name" value="HATPase_C_sf"/>
</dbReference>
<dbReference type="Proteomes" id="UP000198243">
    <property type="component" value="Chromosome I"/>
</dbReference>
<dbReference type="InterPro" id="IPR025828">
    <property type="entry name" value="Put_sensor_dom"/>
</dbReference>
<feature type="transmembrane region" description="Helical" evidence="9">
    <location>
        <begin position="85"/>
        <end position="107"/>
    </location>
</feature>
<evidence type="ECO:0000259" key="11">
    <source>
        <dbReference type="Pfam" id="PF07730"/>
    </source>
</evidence>
<gene>
    <name evidence="13" type="ORF">GA0070607_0693</name>
</gene>
<dbReference type="Gene3D" id="3.30.565.10">
    <property type="entry name" value="Histidine kinase-like ATPase, C-terminal domain"/>
    <property type="match status" value="1"/>
</dbReference>
<protein>
    <recommendedName>
        <fullName evidence="2">histidine kinase</fullName>
        <ecNumber evidence="2">2.7.13.3</ecNumber>
    </recommendedName>
</protein>
<evidence type="ECO:0000256" key="5">
    <source>
        <dbReference type="ARBA" id="ARBA00022741"/>
    </source>
</evidence>
<feature type="domain" description="Histidine kinase/HSP90-like ATPase" evidence="10">
    <location>
        <begin position="360"/>
        <end position="445"/>
    </location>
</feature>
<keyword evidence="6 13" id="KW-0418">Kinase</keyword>
<keyword evidence="9" id="KW-0812">Transmembrane</keyword>
<dbReference type="PANTHER" id="PTHR24421:SF10">
    <property type="entry name" value="NITRATE_NITRITE SENSOR PROTEIN NARQ"/>
    <property type="match status" value="1"/>
</dbReference>
<dbReference type="Pfam" id="PF13796">
    <property type="entry name" value="Sensor"/>
    <property type="match status" value="1"/>
</dbReference>
<dbReference type="Pfam" id="PF02518">
    <property type="entry name" value="HATPase_c"/>
    <property type="match status" value="1"/>
</dbReference>
<keyword evidence="9" id="KW-0472">Membrane</keyword>
<evidence type="ECO:0000256" key="1">
    <source>
        <dbReference type="ARBA" id="ARBA00000085"/>
    </source>
</evidence>
<keyword evidence="9" id="KW-1133">Transmembrane helix</keyword>
<dbReference type="GO" id="GO:0046983">
    <property type="term" value="F:protein dimerization activity"/>
    <property type="evidence" value="ECO:0007669"/>
    <property type="project" value="InterPro"/>
</dbReference>
<keyword evidence="7" id="KW-0067">ATP-binding</keyword>
<dbReference type="GO" id="GO:0016020">
    <property type="term" value="C:membrane"/>
    <property type="evidence" value="ECO:0007669"/>
    <property type="project" value="InterPro"/>
</dbReference>
<dbReference type="EC" id="2.7.13.3" evidence="2"/>
<dbReference type="InterPro" id="IPR011712">
    <property type="entry name" value="Sig_transdc_His_kin_sub3_dim/P"/>
</dbReference>
<keyword evidence="8" id="KW-0902">Two-component regulatory system</keyword>
<feature type="domain" description="Putative sensor" evidence="12">
    <location>
        <begin position="87"/>
        <end position="230"/>
    </location>
</feature>
<dbReference type="SUPFAM" id="SSF55874">
    <property type="entry name" value="ATPase domain of HSP90 chaperone/DNA topoisomerase II/histidine kinase"/>
    <property type="match status" value="1"/>
</dbReference>
<evidence type="ECO:0000256" key="7">
    <source>
        <dbReference type="ARBA" id="ARBA00022840"/>
    </source>
</evidence>
<name>A0A1C4UIR9_9ACTN</name>
<evidence type="ECO:0000313" key="13">
    <source>
        <dbReference type="EMBL" id="SCE71557.1"/>
    </source>
</evidence>
<feature type="domain" description="Signal transduction histidine kinase subgroup 3 dimerisation and phosphoacceptor" evidence="11">
    <location>
        <begin position="258"/>
        <end position="324"/>
    </location>
</feature>
<evidence type="ECO:0000256" key="6">
    <source>
        <dbReference type="ARBA" id="ARBA00022777"/>
    </source>
</evidence>
<evidence type="ECO:0000256" key="3">
    <source>
        <dbReference type="ARBA" id="ARBA00022553"/>
    </source>
</evidence>
<accession>A0A1C4UIR9</accession>
<keyword evidence="14" id="KW-1185">Reference proteome</keyword>
<reference evidence="14" key="1">
    <citation type="submission" date="2016-06" db="EMBL/GenBank/DDBJ databases">
        <authorList>
            <person name="Varghese N."/>
            <person name="Submissions Spin"/>
        </authorList>
    </citation>
    <scope>NUCLEOTIDE SEQUENCE [LARGE SCALE GENOMIC DNA]</scope>
    <source>
        <strain evidence="14">DSM 44875</strain>
    </source>
</reference>
<evidence type="ECO:0000313" key="14">
    <source>
        <dbReference type="Proteomes" id="UP000198243"/>
    </source>
</evidence>
<feature type="transmembrane region" description="Helical" evidence="9">
    <location>
        <begin position="146"/>
        <end position="169"/>
    </location>
</feature>
<evidence type="ECO:0000256" key="4">
    <source>
        <dbReference type="ARBA" id="ARBA00022679"/>
    </source>
</evidence>
<keyword evidence="3" id="KW-0597">Phosphoprotein</keyword>
<dbReference type="EMBL" id="LT607412">
    <property type="protein sequence ID" value="SCE71557.1"/>
    <property type="molecule type" value="Genomic_DNA"/>
</dbReference>
<dbReference type="Gene3D" id="1.20.5.1930">
    <property type="match status" value="1"/>
</dbReference>
<evidence type="ECO:0000256" key="8">
    <source>
        <dbReference type="ARBA" id="ARBA00023012"/>
    </source>
</evidence>
<dbReference type="Pfam" id="PF07730">
    <property type="entry name" value="HisKA_3"/>
    <property type="match status" value="1"/>
</dbReference>
<sequence>MDLDGWVGPGAAISVCLMTPEHPRHLAEALRRRGWLVSAWPWRALVYLVSTVPVAGVLAVGLLVVVAPLLAAVNGVRLQGRPPEIPLLLFLTVGSLILLALAPIASFPVAAVERWRLGLVDGRPLPASPWPGLAARYRTAAAWREVAYLFWLGGFVPVAYWVFLLLVLLDVGLVASPWLAGDADQVIVVWATVDTAGEAAPYAVVGVLLIPVLWYAAGLLAAVQAAVTRWALSWPVDVAALREVARSRTRLVGAYEAERRRIERDLHDGAQPRLTSLTLQLGLARLDVPEDSPAARPLAVAHEQARGLMVMLRQLVHGIRPQSLTDLGLAGAVRELADASAVGVTVHADLDGELPEIVETTAYFVVSESLGNVARHAGANRAEVRLTRTGGELVVEVSDDGRGGADPARGSGLTGLADRVAAADGRLLLSSPPGGPTLVRVELPCRP</sequence>
<feature type="transmembrane region" description="Helical" evidence="9">
    <location>
        <begin position="44"/>
        <end position="73"/>
    </location>
</feature>
<organism evidence="13 14">
    <name type="scientific">Micromonospora coriariae</name>
    <dbReference type="NCBI Taxonomy" id="285665"/>
    <lineage>
        <taxon>Bacteria</taxon>
        <taxon>Bacillati</taxon>
        <taxon>Actinomycetota</taxon>
        <taxon>Actinomycetes</taxon>
        <taxon>Micromonosporales</taxon>
        <taxon>Micromonosporaceae</taxon>
        <taxon>Micromonospora</taxon>
    </lineage>
</organism>
<feature type="transmembrane region" description="Helical" evidence="9">
    <location>
        <begin position="199"/>
        <end position="223"/>
    </location>
</feature>
<evidence type="ECO:0000256" key="9">
    <source>
        <dbReference type="SAM" id="Phobius"/>
    </source>
</evidence>
<dbReference type="GO" id="GO:0005524">
    <property type="term" value="F:ATP binding"/>
    <property type="evidence" value="ECO:0007669"/>
    <property type="project" value="UniProtKB-KW"/>
</dbReference>
<keyword evidence="4" id="KW-0808">Transferase</keyword>
<evidence type="ECO:0000256" key="2">
    <source>
        <dbReference type="ARBA" id="ARBA00012438"/>
    </source>
</evidence>
<evidence type="ECO:0000259" key="10">
    <source>
        <dbReference type="Pfam" id="PF02518"/>
    </source>
</evidence>
<evidence type="ECO:0000259" key="12">
    <source>
        <dbReference type="Pfam" id="PF13796"/>
    </source>
</evidence>
<dbReference type="AlphaFoldDB" id="A0A1C4UIR9"/>
<dbReference type="InterPro" id="IPR003594">
    <property type="entry name" value="HATPase_dom"/>
</dbReference>
<comment type="catalytic activity">
    <reaction evidence="1">
        <text>ATP + protein L-histidine = ADP + protein N-phospho-L-histidine.</text>
        <dbReference type="EC" id="2.7.13.3"/>
    </reaction>
</comment>
<keyword evidence="5" id="KW-0547">Nucleotide-binding</keyword>
<dbReference type="GO" id="GO:0000155">
    <property type="term" value="F:phosphorelay sensor kinase activity"/>
    <property type="evidence" value="ECO:0007669"/>
    <property type="project" value="InterPro"/>
</dbReference>
<proteinExistence type="predicted"/>
<dbReference type="PANTHER" id="PTHR24421">
    <property type="entry name" value="NITRATE/NITRITE SENSOR PROTEIN NARX-RELATED"/>
    <property type="match status" value="1"/>
</dbReference>
<dbReference type="CDD" id="cd16917">
    <property type="entry name" value="HATPase_UhpB-NarQ-NarX-like"/>
    <property type="match status" value="1"/>
</dbReference>
<dbReference type="InterPro" id="IPR050482">
    <property type="entry name" value="Sensor_HK_TwoCompSys"/>
</dbReference>